<feature type="compositionally biased region" description="Polar residues" evidence="1">
    <location>
        <begin position="47"/>
        <end position="59"/>
    </location>
</feature>
<gene>
    <name evidence="2" type="ORF">P343_01830</name>
</gene>
<accession>V6J1E6</accession>
<evidence type="ECO:0000256" key="1">
    <source>
        <dbReference type="SAM" id="MobiDB-lite"/>
    </source>
</evidence>
<proteinExistence type="predicted"/>
<dbReference type="AlphaFoldDB" id="V6J1E6"/>
<evidence type="ECO:0000313" key="2">
    <source>
        <dbReference type="EMBL" id="EST13713.1"/>
    </source>
</evidence>
<name>V6J1E6_9BACL</name>
<dbReference type="STRING" id="1395513.P343_01830"/>
<dbReference type="EMBL" id="AWTC01000001">
    <property type="protein sequence ID" value="EST13713.1"/>
    <property type="molecule type" value="Genomic_DNA"/>
</dbReference>
<keyword evidence="3" id="KW-1185">Reference proteome</keyword>
<dbReference type="PATRIC" id="fig|1395513.3.peg.372"/>
<reference evidence="2 3" key="1">
    <citation type="journal article" date="2013" name="Genome Announc.">
        <title>Genome Sequence of Sporolactobacillus laevolacticus DSM442, an Efficient Polymer-Grade D-Lactate Producer from Agricultural Waste Cottonseed as a Nitrogen Source.</title>
        <authorList>
            <person name="Wang H."/>
            <person name="Wang L."/>
            <person name="Ju J."/>
            <person name="Yu B."/>
            <person name="Ma Y."/>
        </authorList>
    </citation>
    <scope>NUCLEOTIDE SEQUENCE [LARGE SCALE GENOMIC DNA]</scope>
    <source>
        <strain evidence="2 3">DSM 442</strain>
    </source>
</reference>
<dbReference type="Proteomes" id="UP000018296">
    <property type="component" value="Unassembled WGS sequence"/>
</dbReference>
<organism evidence="2 3">
    <name type="scientific">Sporolactobacillus laevolacticus DSM 442</name>
    <dbReference type="NCBI Taxonomy" id="1395513"/>
    <lineage>
        <taxon>Bacteria</taxon>
        <taxon>Bacillati</taxon>
        <taxon>Bacillota</taxon>
        <taxon>Bacilli</taxon>
        <taxon>Bacillales</taxon>
        <taxon>Sporolactobacillaceae</taxon>
        <taxon>Sporolactobacillus</taxon>
    </lineage>
</organism>
<sequence>MIRSTLLSKRMSRSFIKEFVRKGAKCEHLLKSLFKKEDKKGREDQENAVSSTGAYVKNT</sequence>
<evidence type="ECO:0000313" key="3">
    <source>
        <dbReference type="Proteomes" id="UP000018296"/>
    </source>
</evidence>
<protein>
    <submittedName>
        <fullName evidence="2">Uncharacterized protein</fullName>
    </submittedName>
</protein>
<feature type="region of interest" description="Disordered" evidence="1">
    <location>
        <begin position="37"/>
        <end position="59"/>
    </location>
</feature>
<comment type="caution">
    <text evidence="2">The sequence shown here is derived from an EMBL/GenBank/DDBJ whole genome shotgun (WGS) entry which is preliminary data.</text>
</comment>